<dbReference type="Gene3D" id="3.30.40.10">
    <property type="entry name" value="Zinc/RING finger domain, C3HC4 (zinc finger)"/>
    <property type="match status" value="1"/>
</dbReference>
<dbReference type="GO" id="GO:0008270">
    <property type="term" value="F:zinc ion binding"/>
    <property type="evidence" value="ECO:0007669"/>
    <property type="project" value="UniProtKB-KW"/>
</dbReference>
<protein>
    <recommendedName>
        <fullName evidence="6">RING-type domain-containing protein</fullName>
    </recommendedName>
</protein>
<keyword evidence="5" id="KW-0175">Coiled coil</keyword>
<dbReference type="InterPro" id="IPR032675">
    <property type="entry name" value="LRR_dom_sf"/>
</dbReference>
<accession>A0A7I8WFG1</accession>
<dbReference type="InterPro" id="IPR042419">
    <property type="entry name" value="LRC31"/>
</dbReference>
<dbReference type="PROSITE" id="PS00518">
    <property type="entry name" value="ZF_RING_1"/>
    <property type="match status" value="1"/>
</dbReference>
<sequence>MATNELQCVNCLDIWKDDESVFLFCQHVICLKCIDRLERRNFEIICPQCIETGRIPGNQVNKLPKSFFKPSIQLPPSIGNNLCKIHQEELLLYCQTENIENICLKCLDKDHKNCKIFSMSKFESRKQQIENFLKEETENEENLQRKIDEHEKKATAKLQNEFQNIRKIIKNTNKTRQKYYNSIFNENIEVEDFLHNFKKLEIQIVENIQINCHIQNNSNVMKSIDIAGNLLEIQTENSCQQTDEDKIKNSSNLIDLSKRFVGEKELRIIWKTIQLSKHKTVNVNLENCCNLEKELSIKIGNLLKHCSTIESINLGYNKTMDNGFFNICNGLEQSFNTLKNINLFSCNLNDEQNRMVGKLFKKCSQLETIHLGGNLMMENGLLQICDGLEQAVSTLKDLNFIWCNLNEEHCKHIGKLLKRCSKIETINIGGNENMGNGLSNICNGLVQSSNSLKHVIFFWCNLNENECKMIGNLFENCSNIETINFEWNQQMGNGLFDICKVLLQSSNSLKEINFLWCDLNEQQCRKIGKLFEYCSNIEKIHFGGNGNMGNGLFDICSGLVQSANNLRVVNFLDCNLNEEECRIIGNLLKNCSRIEVINLKRNQQMGNGLFEICSGLIKSSSHLKEMDFLGCNLNEEQCKQIGNLLKYCFKLEIINLKRNQQMGNGLFDICSGLVQSANALKEINFLGCNLNEEECKRVLNMFKNFSKIQIEF</sequence>
<evidence type="ECO:0000256" key="5">
    <source>
        <dbReference type="SAM" id="Coils"/>
    </source>
</evidence>
<evidence type="ECO:0000256" key="1">
    <source>
        <dbReference type="ARBA" id="ARBA00022723"/>
    </source>
</evidence>
<keyword evidence="8" id="KW-1185">Reference proteome</keyword>
<comment type="caution">
    <text evidence="7">The sequence shown here is derived from an EMBL/GenBank/DDBJ whole genome shotgun (WGS) entry which is preliminary data.</text>
</comment>
<dbReference type="InterPro" id="IPR001841">
    <property type="entry name" value="Znf_RING"/>
</dbReference>
<dbReference type="Gene3D" id="3.80.10.10">
    <property type="entry name" value="Ribonuclease Inhibitor"/>
    <property type="match status" value="2"/>
</dbReference>
<reference evidence="7 8" key="1">
    <citation type="submission" date="2020-08" db="EMBL/GenBank/DDBJ databases">
        <authorList>
            <person name="Hejnol A."/>
        </authorList>
    </citation>
    <scope>NUCLEOTIDE SEQUENCE [LARGE SCALE GENOMIC DNA]</scope>
</reference>
<dbReference type="Gene3D" id="3.30.160.60">
    <property type="entry name" value="Classic Zinc Finger"/>
    <property type="match status" value="1"/>
</dbReference>
<keyword evidence="1" id="KW-0479">Metal-binding</keyword>
<dbReference type="SUPFAM" id="SSF52047">
    <property type="entry name" value="RNI-like"/>
    <property type="match status" value="2"/>
</dbReference>
<evidence type="ECO:0000256" key="3">
    <source>
        <dbReference type="ARBA" id="ARBA00022833"/>
    </source>
</evidence>
<evidence type="ECO:0000259" key="6">
    <source>
        <dbReference type="PROSITE" id="PS50089"/>
    </source>
</evidence>
<dbReference type="EMBL" id="CAJFCJ010000096">
    <property type="protein sequence ID" value="CAD5126870.1"/>
    <property type="molecule type" value="Genomic_DNA"/>
</dbReference>
<dbReference type="AlphaFoldDB" id="A0A7I8WFG1"/>
<name>A0A7I8WFG1_9ANNE</name>
<evidence type="ECO:0000313" key="8">
    <source>
        <dbReference type="Proteomes" id="UP000549394"/>
    </source>
</evidence>
<dbReference type="SUPFAM" id="SSF57845">
    <property type="entry name" value="B-box zinc-binding domain"/>
    <property type="match status" value="1"/>
</dbReference>
<proteinExistence type="predicted"/>
<dbReference type="InterPro" id="IPR013083">
    <property type="entry name" value="Znf_RING/FYVE/PHD"/>
</dbReference>
<dbReference type="SUPFAM" id="SSF57850">
    <property type="entry name" value="RING/U-box"/>
    <property type="match status" value="1"/>
</dbReference>
<keyword evidence="3" id="KW-0862">Zinc</keyword>
<feature type="domain" description="RING-type" evidence="6">
    <location>
        <begin position="8"/>
        <end position="49"/>
    </location>
</feature>
<evidence type="ECO:0000256" key="4">
    <source>
        <dbReference type="PROSITE-ProRule" id="PRU00175"/>
    </source>
</evidence>
<gene>
    <name evidence="7" type="ORF">DGYR_LOCUS14088</name>
</gene>
<keyword evidence="2 4" id="KW-0863">Zinc-finger</keyword>
<evidence type="ECO:0000256" key="2">
    <source>
        <dbReference type="ARBA" id="ARBA00022771"/>
    </source>
</evidence>
<organism evidence="7 8">
    <name type="scientific">Dimorphilus gyrociliatus</name>
    <dbReference type="NCBI Taxonomy" id="2664684"/>
    <lineage>
        <taxon>Eukaryota</taxon>
        <taxon>Metazoa</taxon>
        <taxon>Spiralia</taxon>
        <taxon>Lophotrochozoa</taxon>
        <taxon>Annelida</taxon>
        <taxon>Polychaeta</taxon>
        <taxon>Polychaeta incertae sedis</taxon>
        <taxon>Dinophilidae</taxon>
        <taxon>Dimorphilus</taxon>
    </lineage>
</organism>
<dbReference type="PROSITE" id="PS50089">
    <property type="entry name" value="ZF_RING_2"/>
    <property type="match status" value="1"/>
</dbReference>
<dbReference type="OrthoDB" id="120976at2759"/>
<dbReference type="SMART" id="SM00184">
    <property type="entry name" value="RING"/>
    <property type="match status" value="1"/>
</dbReference>
<dbReference type="PANTHER" id="PTHR24109">
    <property type="entry name" value="LEUCINE-RICH REPEAT-CONTAINING PROTEIN 31"/>
    <property type="match status" value="1"/>
</dbReference>
<evidence type="ECO:0000313" key="7">
    <source>
        <dbReference type="EMBL" id="CAD5126870.1"/>
    </source>
</evidence>
<dbReference type="Proteomes" id="UP000549394">
    <property type="component" value="Unassembled WGS sequence"/>
</dbReference>
<dbReference type="PANTHER" id="PTHR24109:SF3">
    <property type="entry name" value="LEUCINE-RICH REPEAT-CONTAINING PROTEIN 31"/>
    <property type="match status" value="1"/>
</dbReference>
<dbReference type="InterPro" id="IPR017907">
    <property type="entry name" value="Znf_RING_CS"/>
</dbReference>
<feature type="coiled-coil region" evidence="5">
    <location>
        <begin position="119"/>
        <end position="160"/>
    </location>
</feature>